<dbReference type="PANTHER" id="PTHR44227">
    <property type="match status" value="1"/>
</dbReference>
<gene>
    <name evidence="4" type="ORF">BLE401_01760</name>
</gene>
<dbReference type="GO" id="GO:0035269">
    <property type="term" value="P:protein O-linked glycosylation via mannose"/>
    <property type="evidence" value="ECO:0007669"/>
    <property type="project" value="TreeGrafter"/>
</dbReference>
<protein>
    <recommendedName>
        <fullName evidence="6">Tetratricopeptide repeat protein</fullName>
    </recommendedName>
</protein>
<keyword evidence="3" id="KW-0472">Membrane</keyword>
<evidence type="ECO:0000313" key="5">
    <source>
        <dbReference type="Proteomes" id="UP000234271"/>
    </source>
</evidence>
<keyword evidence="5" id="KW-1185">Reference proteome</keyword>
<dbReference type="InterPro" id="IPR052346">
    <property type="entry name" value="O-mannosyl-transferase_TMTC"/>
</dbReference>
<dbReference type="Proteomes" id="UP000234271">
    <property type="component" value="Chromosome"/>
</dbReference>
<keyword evidence="1" id="KW-0677">Repeat</keyword>
<feature type="transmembrane region" description="Helical" evidence="3">
    <location>
        <begin position="150"/>
        <end position="168"/>
    </location>
</feature>
<dbReference type="EMBL" id="CP018889">
    <property type="protein sequence ID" value="AUI67543.1"/>
    <property type="molecule type" value="Genomic_DNA"/>
</dbReference>
<feature type="transmembrane region" description="Helical" evidence="3">
    <location>
        <begin position="360"/>
        <end position="378"/>
    </location>
</feature>
<dbReference type="PANTHER" id="PTHR44227:SF3">
    <property type="entry name" value="PROTEIN O-MANNOSYL-TRANSFERASE TMTC4"/>
    <property type="match status" value="1"/>
</dbReference>
<feature type="transmembrane region" description="Helical" evidence="3">
    <location>
        <begin position="231"/>
        <end position="257"/>
    </location>
</feature>
<feature type="transmembrane region" description="Helical" evidence="3">
    <location>
        <begin position="91"/>
        <end position="111"/>
    </location>
</feature>
<accession>A0A2N9YAP8</accession>
<evidence type="ECO:0000256" key="1">
    <source>
        <dbReference type="ARBA" id="ARBA00022737"/>
    </source>
</evidence>
<sequence length="644" mass="72776">MNSSTVQLRYALLFFSALAGCGWLYWAGLQGGLIFDDYSNLGDLDSIKTAQDWYKFVGQGIAGELGRPISLLSFALQVDAWQAGDIWAFKYVNLLLHLLTGCLLFLLLLQLTKYLGLTEEQSLLFAFLTSTLWLIHPLNVSTTLYVVQRMTQLSALFTVLGLVVYLYGRQYLTVAKYKSLVLMSIGIGGGGILALLSKENGILILFYVLALEFTILSATPRTRMWQIWASFFLYLPIFLFLGYIGSKFGSFLNIYAIRDFNLTERLLTQSHVLVDYISKILLINTNPFGLFQDDFPLSRSLLTPPLTLITVVFILGLLGTALLLHKRFTIITGGILWFFSGHLLESSIIPLVIYFEHRNYLAMVGILWGFVYGIVWVVQRVQKPLFRYLISGLVLLWIGIMGLKTAVEVDIWSNTAKQAIVWAKERPHSYYAQSQAASALATLGEFAKAQTYHQQMINNNPDDTSAYLLWLAFRCFSDQVQEPDMPLLLEKTRTGRVTNGSLEGINTIAGWHKQNKCSIVPLATVNLILQNLIDNPNSYIHLKDIYAIYSDLLVFEKNIPLAVDLANKSLALEYDAQLHLNMIRWLATAQRYQDVLTQTQLMRNKLTFANRALFIQDLNILESLAHKALLVQNPNITGKEDDKP</sequence>
<feature type="transmembrane region" description="Helical" evidence="3">
    <location>
        <begin position="336"/>
        <end position="354"/>
    </location>
</feature>
<dbReference type="KEGG" id="blep:AL038_04245"/>
<evidence type="ECO:0000256" key="2">
    <source>
        <dbReference type="ARBA" id="ARBA00022803"/>
    </source>
</evidence>
<feature type="transmembrane region" description="Helical" evidence="3">
    <location>
        <begin position="123"/>
        <end position="144"/>
    </location>
</feature>
<dbReference type="AlphaFoldDB" id="A0A2N9YAP8"/>
<evidence type="ECO:0000256" key="3">
    <source>
        <dbReference type="SAM" id="Phobius"/>
    </source>
</evidence>
<dbReference type="OrthoDB" id="8566379at2"/>
<dbReference type="GO" id="GO:0000030">
    <property type="term" value="F:mannosyltransferase activity"/>
    <property type="evidence" value="ECO:0007669"/>
    <property type="project" value="TreeGrafter"/>
</dbReference>
<dbReference type="STRING" id="288004.AL038_04245"/>
<dbReference type="RefSeq" id="WP_062149495.1">
    <property type="nucleotide sequence ID" value="NZ_CP012373.2"/>
</dbReference>
<keyword evidence="3" id="KW-1133">Transmembrane helix</keyword>
<keyword evidence="2" id="KW-0802">TPR repeat</keyword>
<evidence type="ECO:0008006" key="6">
    <source>
        <dbReference type="Google" id="ProtNLM"/>
    </source>
</evidence>
<feature type="transmembrane region" description="Helical" evidence="3">
    <location>
        <begin position="180"/>
        <end position="196"/>
    </location>
</feature>
<feature type="transmembrane region" description="Helical" evidence="3">
    <location>
        <begin position="12"/>
        <end position="35"/>
    </location>
</feature>
<feature type="transmembrane region" description="Helical" evidence="3">
    <location>
        <begin position="202"/>
        <end position="219"/>
    </location>
</feature>
<name>A0A2N9YAP8_9GAMM</name>
<organism evidence="4 5">
    <name type="scientific">Beggiatoa leptomitoformis</name>
    <dbReference type="NCBI Taxonomy" id="288004"/>
    <lineage>
        <taxon>Bacteria</taxon>
        <taxon>Pseudomonadati</taxon>
        <taxon>Pseudomonadota</taxon>
        <taxon>Gammaproteobacteria</taxon>
        <taxon>Thiotrichales</taxon>
        <taxon>Thiotrichaceae</taxon>
        <taxon>Beggiatoa</taxon>
    </lineage>
</organism>
<reference evidence="5" key="1">
    <citation type="submission" date="2016-12" db="EMBL/GenBank/DDBJ databases">
        <title>Complete Genome Sequence of Beggiatoa leptomitiformis D-401.</title>
        <authorList>
            <person name="Fomenkov A."/>
            <person name="Vincze T."/>
            <person name="Grabovich M."/>
            <person name="Anton B.P."/>
            <person name="Dubinina G."/>
            <person name="Orlova M."/>
            <person name="Belousova E."/>
            <person name="Roberts R.J."/>
        </authorList>
    </citation>
    <scope>NUCLEOTIDE SEQUENCE [LARGE SCALE GENOMIC DNA]</scope>
    <source>
        <strain evidence="5">D-401</strain>
    </source>
</reference>
<dbReference type="GO" id="GO:0030968">
    <property type="term" value="P:endoplasmic reticulum unfolded protein response"/>
    <property type="evidence" value="ECO:0007669"/>
    <property type="project" value="TreeGrafter"/>
</dbReference>
<proteinExistence type="predicted"/>
<feature type="transmembrane region" description="Helical" evidence="3">
    <location>
        <begin position="385"/>
        <end position="403"/>
    </location>
</feature>
<evidence type="ECO:0000313" key="4">
    <source>
        <dbReference type="EMBL" id="AUI67543.1"/>
    </source>
</evidence>
<feature type="transmembrane region" description="Helical" evidence="3">
    <location>
        <begin position="306"/>
        <end position="324"/>
    </location>
</feature>
<keyword evidence="3" id="KW-0812">Transmembrane</keyword>